<evidence type="ECO:0000256" key="3">
    <source>
        <dbReference type="ARBA" id="ARBA00022692"/>
    </source>
</evidence>
<reference evidence="9" key="1">
    <citation type="submission" date="2013-07" db="EMBL/GenBank/DDBJ databases">
        <title>The genome of Eucalyptus grandis.</title>
        <authorList>
            <person name="Schmutz J."/>
            <person name="Hayes R."/>
            <person name="Myburg A."/>
            <person name="Tuskan G."/>
            <person name="Grattapaglia D."/>
            <person name="Rokhsar D.S."/>
        </authorList>
    </citation>
    <scope>NUCLEOTIDE SEQUENCE</scope>
    <source>
        <tissue evidence="9">Leaf extractions</tissue>
    </source>
</reference>
<evidence type="ECO:0000256" key="4">
    <source>
        <dbReference type="ARBA" id="ARBA00022989"/>
    </source>
</evidence>
<dbReference type="PANTHER" id="PTHR31218">
    <property type="entry name" value="WAT1-RELATED PROTEIN"/>
    <property type="match status" value="1"/>
</dbReference>
<dbReference type="InterPro" id="IPR030184">
    <property type="entry name" value="WAT1-related"/>
</dbReference>
<organism evidence="9">
    <name type="scientific">Eucalyptus grandis</name>
    <name type="common">Flooded gum</name>
    <dbReference type="NCBI Taxonomy" id="71139"/>
    <lineage>
        <taxon>Eukaryota</taxon>
        <taxon>Viridiplantae</taxon>
        <taxon>Streptophyta</taxon>
        <taxon>Embryophyta</taxon>
        <taxon>Tracheophyta</taxon>
        <taxon>Spermatophyta</taxon>
        <taxon>Magnoliopsida</taxon>
        <taxon>eudicotyledons</taxon>
        <taxon>Gunneridae</taxon>
        <taxon>Pentapetalae</taxon>
        <taxon>rosids</taxon>
        <taxon>malvids</taxon>
        <taxon>Myrtales</taxon>
        <taxon>Myrtaceae</taxon>
        <taxon>Myrtoideae</taxon>
        <taxon>Eucalypteae</taxon>
        <taxon>Eucalyptus</taxon>
    </lineage>
</organism>
<dbReference type="OMA" id="DNKHWIM"/>
<proteinExistence type="inferred from homology"/>
<dbReference type="InterPro" id="IPR037185">
    <property type="entry name" value="EmrE-like"/>
</dbReference>
<comment type="similarity">
    <text evidence="2 6">Belongs to the drug/metabolite transporter (DMT) superfamily. Plant drug/metabolite exporter (P-DME) (TC 2.A.7.4) family.</text>
</comment>
<dbReference type="GO" id="GO:0022857">
    <property type="term" value="F:transmembrane transporter activity"/>
    <property type="evidence" value="ECO:0007669"/>
    <property type="project" value="InterPro"/>
</dbReference>
<comment type="subcellular location">
    <subcellularLocation>
        <location evidence="1 6">Membrane</location>
        <topology evidence="1 6">Multi-pass membrane protein</topology>
    </subcellularLocation>
</comment>
<protein>
    <recommendedName>
        <fullName evidence="6">WAT1-related protein</fullName>
    </recommendedName>
</protein>
<accession>A0A059BXB5</accession>
<dbReference type="eggNOG" id="ENOG502QQ3S">
    <property type="taxonomic scope" value="Eukaryota"/>
</dbReference>
<feature type="transmembrane region" description="Helical" evidence="6">
    <location>
        <begin position="131"/>
        <end position="154"/>
    </location>
</feature>
<evidence type="ECO:0000256" key="5">
    <source>
        <dbReference type="ARBA" id="ARBA00023136"/>
    </source>
</evidence>
<feature type="transmembrane region" description="Helical" evidence="6">
    <location>
        <begin position="160"/>
        <end position="179"/>
    </location>
</feature>
<dbReference type="InterPro" id="IPR000620">
    <property type="entry name" value="EamA_dom"/>
</dbReference>
<name>A0A059BXB5_EUCGR</name>
<evidence type="ECO:0000256" key="2">
    <source>
        <dbReference type="ARBA" id="ARBA00007635"/>
    </source>
</evidence>
<keyword evidence="5 6" id="KW-0472">Membrane</keyword>
<feature type="region of interest" description="Disordered" evidence="7">
    <location>
        <begin position="209"/>
        <end position="228"/>
    </location>
</feature>
<evidence type="ECO:0000259" key="8">
    <source>
        <dbReference type="Pfam" id="PF00892"/>
    </source>
</evidence>
<feature type="transmembrane region" description="Helical" evidence="6">
    <location>
        <begin position="37"/>
        <end position="57"/>
    </location>
</feature>
<dbReference type="Gramene" id="KCW70586">
    <property type="protein sequence ID" value="KCW70586"/>
    <property type="gene ID" value="EUGRSUZ_F03775"/>
</dbReference>
<dbReference type="SUPFAM" id="SSF103481">
    <property type="entry name" value="Multidrug resistance efflux transporter EmrE"/>
    <property type="match status" value="1"/>
</dbReference>
<evidence type="ECO:0000256" key="1">
    <source>
        <dbReference type="ARBA" id="ARBA00004141"/>
    </source>
</evidence>
<evidence type="ECO:0000313" key="9">
    <source>
        <dbReference type="EMBL" id="KCW70586.1"/>
    </source>
</evidence>
<evidence type="ECO:0000256" key="6">
    <source>
        <dbReference type="RuleBase" id="RU363077"/>
    </source>
</evidence>
<dbReference type="GO" id="GO:0005886">
    <property type="term" value="C:plasma membrane"/>
    <property type="evidence" value="ECO:0000318"/>
    <property type="project" value="GO_Central"/>
</dbReference>
<dbReference type="EMBL" id="KK198758">
    <property type="protein sequence ID" value="KCW70586.1"/>
    <property type="molecule type" value="Genomic_DNA"/>
</dbReference>
<gene>
    <name evidence="9" type="ORF">EUGRSUZ_F03775</name>
</gene>
<sequence>MVMTLYKGPIVAFVRSGGTSHHHAGGGGPHGSTDQHWVSGTLSLLASCCGWSGFFILQSFTSKKYPAELSLTALTCLMGSMEGAVVALVMERDMSVWRIGWDYRLLAVVYSGVVCSGIAYYVEGVVIKERGLVFVTSFSPLCMIITAALSAIVLAEKLHLGSIIGAIFIVCGLYIVLWGKSKERQAESTAALMPDEKVPTSELPITDVRTSNGGREVNKQVDMPRISG</sequence>
<feature type="transmembrane region" description="Helical" evidence="6">
    <location>
        <begin position="69"/>
        <end position="89"/>
    </location>
</feature>
<evidence type="ECO:0000256" key="7">
    <source>
        <dbReference type="SAM" id="MobiDB-lite"/>
    </source>
</evidence>
<dbReference type="AlphaFoldDB" id="A0A059BXB5"/>
<feature type="domain" description="EamA" evidence="8">
    <location>
        <begin position="39"/>
        <end position="177"/>
    </location>
</feature>
<dbReference type="Pfam" id="PF00892">
    <property type="entry name" value="EamA"/>
    <property type="match status" value="1"/>
</dbReference>
<keyword evidence="4 6" id="KW-1133">Transmembrane helix</keyword>
<dbReference type="InParanoid" id="A0A059BXB5"/>
<feature type="transmembrane region" description="Helical" evidence="6">
    <location>
        <begin position="101"/>
        <end position="122"/>
    </location>
</feature>
<keyword evidence="3 6" id="KW-0812">Transmembrane</keyword>